<protein>
    <recommendedName>
        <fullName evidence="3">4-oxalocrotonate tautomerase</fullName>
    </recommendedName>
</protein>
<dbReference type="InterPro" id="IPR014347">
    <property type="entry name" value="Tautomerase/MIF_sf"/>
</dbReference>
<sequence>MPMIDLYVTEGTFADPQALAQRLAEIVMRVEQVPDIPMFRKNTAAFVHELPAGAIRNVDGDSDRVRVQVLTNSGALDRDKQLAVVAQLTQAVADAAGDPTLAERTWVMLTEAVEGGWGLWGTAHTNAELVQAARAEIAKLQGS</sequence>
<name>A0ABU0XBU4_9MICO</name>
<reference evidence="1 2" key="1">
    <citation type="submission" date="2023-08" db="EMBL/GenBank/DDBJ databases">
        <title>Microbacterium sp. nov., isolated from a waste landfill.</title>
        <authorList>
            <person name="Wen W."/>
        </authorList>
    </citation>
    <scope>NUCLEOTIDE SEQUENCE [LARGE SCALE GENOMIC DNA]</scope>
    <source>
        <strain evidence="1 2">ASV81</strain>
    </source>
</reference>
<evidence type="ECO:0000313" key="2">
    <source>
        <dbReference type="Proteomes" id="UP001230289"/>
    </source>
</evidence>
<dbReference type="Proteomes" id="UP001230289">
    <property type="component" value="Unassembled WGS sequence"/>
</dbReference>
<evidence type="ECO:0008006" key="3">
    <source>
        <dbReference type="Google" id="ProtNLM"/>
    </source>
</evidence>
<evidence type="ECO:0000313" key="1">
    <source>
        <dbReference type="EMBL" id="MDQ4212574.1"/>
    </source>
</evidence>
<dbReference type="RefSeq" id="WP_308487508.1">
    <property type="nucleotide sequence ID" value="NZ_JAVFCB010000001.1"/>
</dbReference>
<dbReference type="Gene3D" id="3.30.429.10">
    <property type="entry name" value="Macrophage Migration Inhibitory Factor"/>
    <property type="match status" value="1"/>
</dbReference>
<accession>A0ABU0XBU4</accession>
<keyword evidence="2" id="KW-1185">Reference proteome</keyword>
<organism evidence="1 2">
    <name type="scientific">Microbacterium capsulatum</name>
    <dbReference type="NCBI Taxonomy" id="3041921"/>
    <lineage>
        <taxon>Bacteria</taxon>
        <taxon>Bacillati</taxon>
        <taxon>Actinomycetota</taxon>
        <taxon>Actinomycetes</taxon>
        <taxon>Micrococcales</taxon>
        <taxon>Microbacteriaceae</taxon>
        <taxon>Microbacterium</taxon>
    </lineage>
</organism>
<gene>
    <name evidence="1" type="ORF">RBR11_01425</name>
</gene>
<proteinExistence type="predicted"/>
<dbReference type="EMBL" id="JAVFCB010000001">
    <property type="protein sequence ID" value="MDQ4212574.1"/>
    <property type="molecule type" value="Genomic_DNA"/>
</dbReference>
<comment type="caution">
    <text evidence="1">The sequence shown here is derived from an EMBL/GenBank/DDBJ whole genome shotgun (WGS) entry which is preliminary data.</text>
</comment>